<protein>
    <recommendedName>
        <fullName evidence="1">DUF6881 domain-containing protein</fullName>
    </recommendedName>
</protein>
<dbReference type="STRING" id="500610.SAMN02799615_04001"/>
<keyword evidence="3" id="KW-1185">Reference proteome</keyword>
<dbReference type="RefSeq" id="WP_026636850.1">
    <property type="nucleotide sequence ID" value="NZ_FONH01000025.1"/>
</dbReference>
<dbReference type="Proteomes" id="UP000199477">
    <property type="component" value="Unassembled WGS sequence"/>
</dbReference>
<proteinExistence type="predicted"/>
<reference evidence="3" key="1">
    <citation type="submission" date="2016-10" db="EMBL/GenBank/DDBJ databases">
        <authorList>
            <person name="Varghese N."/>
            <person name="Submissions S."/>
        </authorList>
    </citation>
    <scope>NUCLEOTIDE SEQUENCE [LARGE SCALE GENOMIC DNA]</scope>
    <source>
        <strain evidence="3">UNC178MFTsu3.1</strain>
    </source>
</reference>
<dbReference type="EMBL" id="FONH01000025">
    <property type="protein sequence ID" value="SFF53036.1"/>
    <property type="molecule type" value="Genomic_DNA"/>
</dbReference>
<accession>A0A1I2JJN2</accession>
<gene>
    <name evidence="2" type="ORF">SAMN02799615_04001</name>
</gene>
<organism evidence="2 3">
    <name type="scientific">Dyella marensis</name>
    <dbReference type="NCBI Taxonomy" id="500610"/>
    <lineage>
        <taxon>Bacteria</taxon>
        <taxon>Pseudomonadati</taxon>
        <taxon>Pseudomonadota</taxon>
        <taxon>Gammaproteobacteria</taxon>
        <taxon>Lysobacterales</taxon>
        <taxon>Rhodanobacteraceae</taxon>
        <taxon>Dyella</taxon>
    </lineage>
</organism>
<sequence>MEYIRVLWKGVGLGYPIEILLEIGPDGYQRRKVERFADGRVALASARFAEGDTRLDETPSPSLAEIDADPEFVAQRMTRMEFERAWNDGFLTRRATS</sequence>
<evidence type="ECO:0000313" key="3">
    <source>
        <dbReference type="Proteomes" id="UP000199477"/>
    </source>
</evidence>
<dbReference type="AlphaFoldDB" id="A0A1I2JJN2"/>
<name>A0A1I2JJN2_9GAMM</name>
<evidence type="ECO:0000313" key="2">
    <source>
        <dbReference type="EMBL" id="SFF53036.1"/>
    </source>
</evidence>
<evidence type="ECO:0000259" key="1">
    <source>
        <dbReference type="Pfam" id="PF21812"/>
    </source>
</evidence>
<dbReference type="Pfam" id="PF21812">
    <property type="entry name" value="DUF6881"/>
    <property type="match status" value="1"/>
</dbReference>
<dbReference type="InterPro" id="IPR049248">
    <property type="entry name" value="DUF6881"/>
</dbReference>
<feature type="domain" description="DUF6881" evidence="1">
    <location>
        <begin position="2"/>
        <end position="88"/>
    </location>
</feature>